<dbReference type="RefSeq" id="WP_188390516.1">
    <property type="nucleotide sequence ID" value="NZ_BMEV01000003.1"/>
</dbReference>
<dbReference type="GO" id="GO:0008652">
    <property type="term" value="P:amino acid biosynthetic process"/>
    <property type="evidence" value="ECO:0007669"/>
    <property type="project" value="UniProtKB-KW"/>
</dbReference>
<keyword evidence="5 9" id="KW-0028">Amino-acid biosynthesis</keyword>
<dbReference type="PIRSF" id="PIRSF000505">
    <property type="entry name" value="EPSPS"/>
    <property type="match status" value="1"/>
</dbReference>
<comment type="catalytic activity">
    <reaction evidence="8">
        <text>3-phosphoshikimate + phosphoenolpyruvate = 5-O-(1-carboxyvinyl)-3-phosphoshikimate + phosphate</text>
        <dbReference type="Rhea" id="RHEA:21256"/>
        <dbReference type="ChEBI" id="CHEBI:43474"/>
        <dbReference type="ChEBI" id="CHEBI:57701"/>
        <dbReference type="ChEBI" id="CHEBI:58702"/>
        <dbReference type="ChEBI" id="CHEBI:145989"/>
        <dbReference type="EC" id="2.5.1.19"/>
    </reaction>
    <physiologicalReaction direction="left-to-right" evidence="8">
        <dbReference type="Rhea" id="RHEA:21257"/>
    </physiologicalReaction>
</comment>
<comment type="caution">
    <text evidence="11">The sequence shown here is derived from an EMBL/GenBank/DDBJ whole genome shotgun (WGS) entry which is preliminary data.</text>
</comment>
<evidence type="ECO:0000256" key="9">
    <source>
        <dbReference type="HAMAP-Rule" id="MF_00210"/>
    </source>
</evidence>
<keyword evidence="7 9" id="KW-0057">Aromatic amino acid biosynthesis</keyword>
<sequence>MRTLHPVSKGLAGNIDVPGDKSISHRAVMLASLANGTSRIDNFLDGEDCMATLQAFRHMGVSIEKKGKQVIIEGKGASHLQEPSVPLDFGNSGTTTRLMLGILSGLPFFTTIFGDQSLSSRPMDRVVKPLRKMGASIDGRGNGNYLPLSIRGKALKGIEYKMPVKSAQVKSALLLAGLFADGETTVKEMVKSRDHTEKMLKAFGADIKTEGLAATITSKTQLKATDIFVPGDISSAAFFLAAAVIVPDSEITLRKVGLNETRTGILDALKQMGADIEIHHEEEIGGERLGDITVRYSPLNGITIEGEIIPRLIDEIPVLALVATQAEGKTVIRNAEELKIKETDRILAVTDVLSTLGAKIEPTEDGMIIYGKTPLYGGKIKSYHDHRIAMMGVIASLIAKDTVVLDDASSINISYPEFFQHLQHIQ</sequence>
<evidence type="ECO:0000256" key="8">
    <source>
        <dbReference type="ARBA" id="ARBA00044633"/>
    </source>
</evidence>
<dbReference type="FunFam" id="3.65.10.10:FF:000006">
    <property type="entry name" value="3-phosphoshikimate 1-carboxyvinyltransferase"/>
    <property type="match status" value="1"/>
</dbReference>
<evidence type="ECO:0000256" key="3">
    <source>
        <dbReference type="ARBA" id="ARBA00009948"/>
    </source>
</evidence>
<evidence type="ECO:0000256" key="5">
    <source>
        <dbReference type="ARBA" id="ARBA00022605"/>
    </source>
</evidence>
<gene>
    <name evidence="9 11" type="primary">aroA</name>
    <name evidence="11" type="ORF">GCM10010978_02150</name>
</gene>
<dbReference type="SUPFAM" id="SSF55205">
    <property type="entry name" value="EPT/RTPC-like"/>
    <property type="match status" value="1"/>
</dbReference>
<feature type="binding site" evidence="9">
    <location>
        <position position="387"/>
    </location>
    <ligand>
        <name>phosphoenolpyruvate</name>
        <dbReference type="ChEBI" id="CHEBI:58702"/>
    </ligand>
</feature>
<dbReference type="CDD" id="cd01556">
    <property type="entry name" value="EPSP_synthase"/>
    <property type="match status" value="1"/>
</dbReference>
<dbReference type="PANTHER" id="PTHR21090:SF5">
    <property type="entry name" value="PENTAFUNCTIONAL AROM POLYPEPTIDE"/>
    <property type="match status" value="1"/>
</dbReference>
<keyword evidence="6 9" id="KW-0808">Transferase</keyword>
<keyword evidence="12" id="KW-1185">Reference proteome</keyword>
<comment type="pathway">
    <text evidence="2 9">Metabolic intermediate biosynthesis; chorismate biosynthesis; chorismate from D-erythrose 4-phosphate and phosphoenolpyruvate: step 6/7.</text>
</comment>
<reference evidence="11" key="1">
    <citation type="journal article" date="2014" name="Int. J. Syst. Evol. Microbiol.">
        <title>Complete genome sequence of Corynebacterium casei LMG S-19264T (=DSM 44701T), isolated from a smear-ripened cheese.</title>
        <authorList>
            <consortium name="US DOE Joint Genome Institute (JGI-PGF)"/>
            <person name="Walter F."/>
            <person name="Albersmeier A."/>
            <person name="Kalinowski J."/>
            <person name="Ruckert C."/>
        </authorList>
    </citation>
    <scope>NUCLEOTIDE SEQUENCE</scope>
    <source>
        <strain evidence="11">CGMCC 1.12360</strain>
    </source>
</reference>
<evidence type="ECO:0000313" key="11">
    <source>
        <dbReference type="EMBL" id="GGH68798.1"/>
    </source>
</evidence>
<dbReference type="GO" id="GO:0005737">
    <property type="term" value="C:cytoplasm"/>
    <property type="evidence" value="ECO:0007669"/>
    <property type="project" value="UniProtKB-SubCell"/>
</dbReference>
<dbReference type="EC" id="2.5.1.19" evidence="9"/>
<evidence type="ECO:0000256" key="4">
    <source>
        <dbReference type="ARBA" id="ARBA00022490"/>
    </source>
</evidence>
<keyword evidence="4 9" id="KW-0963">Cytoplasm</keyword>
<dbReference type="InterPro" id="IPR036968">
    <property type="entry name" value="Enolpyruvate_Tfrase_sf"/>
</dbReference>
<feature type="domain" description="Enolpyruvate transferase" evidence="10">
    <location>
        <begin position="9"/>
        <end position="422"/>
    </location>
</feature>
<dbReference type="Gene3D" id="3.65.10.10">
    <property type="entry name" value="Enolpyruvate transferase domain"/>
    <property type="match status" value="2"/>
</dbReference>
<feature type="binding site" evidence="9">
    <location>
        <position position="166"/>
    </location>
    <ligand>
        <name>3-phosphoshikimate</name>
        <dbReference type="ChEBI" id="CHEBI:145989"/>
    </ligand>
</feature>
<dbReference type="GO" id="GO:0003866">
    <property type="term" value="F:3-phosphoshikimate 1-carboxyvinyltransferase activity"/>
    <property type="evidence" value="ECO:0007669"/>
    <property type="project" value="UniProtKB-UniRule"/>
</dbReference>
<feature type="binding site" evidence="9">
    <location>
        <position position="21"/>
    </location>
    <ligand>
        <name>phosphoenolpyruvate</name>
        <dbReference type="ChEBI" id="CHEBI:58702"/>
    </ligand>
</feature>
<dbReference type="InterPro" id="IPR006264">
    <property type="entry name" value="EPSP_synthase"/>
</dbReference>
<feature type="binding site" evidence="9">
    <location>
        <position position="93"/>
    </location>
    <ligand>
        <name>phosphoenolpyruvate</name>
        <dbReference type="ChEBI" id="CHEBI:58702"/>
    </ligand>
</feature>
<dbReference type="AlphaFoldDB" id="A0A8J2ZP91"/>
<dbReference type="PROSITE" id="PS00104">
    <property type="entry name" value="EPSP_SYNTHASE_1"/>
    <property type="match status" value="1"/>
</dbReference>
<dbReference type="PANTHER" id="PTHR21090">
    <property type="entry name" value="AROM/DEHYDROQUINATE SYNTHASE"/>
    <property type="match status" value="1"/>
</dbReference>
<feature type="binding site" evidence="9">
    <location>
        <position position="345"/>
    </location>
    <ligand>
        <name>phosphoenolpyruvate</name>
        <dbReference type="ChEBI" id="CHEBI:58702"/>
    </ligand>
</feature>
<reference evidence="11" key="2">
    <citation type="submission" date="2020-09" db="EMBL/GenBank/DDBJ databases">
        <authorList>
            <person name="Sun Q."/>
            <person name="Zhou Y."/>
        </authorList>
    </citation>
    <scope>NUCLEOTIDE SEQUENCE</scope>
    <source>
        <strain evidence="11">CGMCC 1.12360</strain>
    </source>
</reference>
<dbReference type="HAMAP" id="MF_00210">
    <property type="entry name" value="EPSP_synth"/>
    <property type="match status" value="1"/>
</dbReference>
<comment type="similarity">
    <text evidence="3 9">Belongs to the EPSP synthase family.</text>
</comment>
<evidence type="ECO:0000256" key="6">
    <source>
        <dbReference type="ARBA" id="ARBA00022679"/>
    </source>
</evidence>
<dbReference type="InterPro" id="IPR001986">
    <property type="entry name" value="Enolpyruvate_Tfrase_dom"/>
</dbReference>
<evidence type="ECO:0000256" key="2">
    <source>
        <dbReference type="ARBA" id="ARBA00004811"/>
    </source>
</evidence>
<dbReference type="InterPro" id="IPR023193">
    <property type="entry name" value="EPSP_synthase_CS"/>
</dbReference>
<dbReference type="PROSITE" id="PS00885">
    <property type="entry name" value="EPSP_SYNTHASE_2"/>
    <property type="match status" value="1"/>
</dbReference>
<dbReference type="NCBIfam" id="TIGR01356">
    <property type="entry name" value="aroA"/>
    <property type="match status" value="1"/>
</dbReference>
<feature type="binding site" evidence="9">
    <location>
        <position position="168"/>
    </location>
    <ligand>
        <name>phosphoenolpyruvate</name>
        <dbReference type="ChEBI" id="CHEBI:58702"/>
    </ligand>
</feature>
<feature type="active site" description="Proton acceptor" evidence="9">
    <location>
        <position position="314"/>
    </location>
</feature>
<protein>
    <recommendedName>
        <fullName evidence="9">3-phosphoshikimate 1-carboxyvinyltransferase</fullName>
        <ecNumber evidence="9">2.5.1.19</ecNumber>
    </recommendedName>
    <alternativeName>
        <fullName evidence="9">5-enolpyruvylshikimate-3-phosphate synthase</fullName>
        <shortName evidence="9">EPSP synthase</shortName>
        <shortName evidence="9">EPSPS</shortName>
    </alternativeName>
</protein>
<dbReference type="GO" id="GO:0009423">
    <property type="term" value="P:chorismate biosynthetic process"/>
    <property type="evidence" value="ECO:0007669"/>
    <property type="project" value="UniProtKB-UniRule"/>
</dbReference>
<feature type="binding site" evidence="9">
    <location>
        <position position="21"/>
    </location>
    <ligand>
        <name>3-phosphoshikimate</name>
        <dbReference type="ChEBI" id="CHEBI:145989"/>
    </ligand>
</feature>
<dbReference type="Pfam" id="PF00275">
    <property type="entry name" value="EPSP_synthase"/>
    <property type="match status" value="1"/>
</dbReference>
<comment type="caution">
    <text evidence="9">Lacks conserved residue(s) required for the propagation of feature annotation.</text>
</comment>
<feature type="binding site" evidence="9">
    <location>
        <position position="168"/>
    </location>
    <ligand>
        <name>3-phosphoshikimate</name>
        <dbReference type="ChEBI" id="CHEBI:145989"/>
    </ligand>
</feature>
<proteinExistence type="inferred from homology"/>
<dbReference type="InterPro" id="IPR013792">
    <property type="entry name" value="RNA3'P_cycl/enolpyr_Trfase_a/b"/>
</dbReference>
<comment type="function">
    <text evidence="1 9">Catalyzes the transfer of the enolpyruvyl moiety of phosphoenolpyruvate (PEP) to the 5-hydroxyl of shikimate-3-phosphate (S3P) to produce enolpyruvyl shikimate-3-phosphate and inorganic phosphate.</text>
</comment>
<dbReference type="GO" id="GO:0009073">
    <property type="term" value="P:aromatic amino acid family biosynthetic process"/>
    <property type="evidence" value="ECO:0007669"/>
    <property type="project" value="UniProtKB-KW"/>
</dbReference>
<feature type="binding site" evidence="9">
    <location>
        <position position="26"/>
    </location>
    <ligand>
        <name>3-phosphoshikimate</name>
        <dbReference type="ChEBI" id="CHEBI:145989"/>
    </ligand>
</feature>
<feature type="binding site" evidence="9">
    <location>
        <position position="314"/>
    </location>
    <ligand>
        <name>3-phosphoshikimate</name>
        <dbReference type="ChEBI" id="CHEBI:145989"/>
    </ligand>
</feature>
<name>A0A8J2ZP91_9BACI</name>
<evidence type="ECO:0000313" key="12">
    <source>
        <dbReference type="Proteomes" id="UP000602050"/>
    </source>
</evidence>
<organism evidence="11 12">
    <name type="scientific">Compostibacillus humi</name>
    <dbReference type="NCBI Taxonomy" id="1245525"/>
    <lineage>
        <taxon>Bacteria</taxon>
        <taxon>Bacillati</taxon>
        <taxon>Bacillota</taxon>
        <taxon>Bacilli</taxon>
        <taxon>Bacillales</taxon>
        <taxon>Bacillaceae</taxon>
        <taxon>Compostibacillus</taxon>
    </lineage>
</organism>
<dbReference type="Proteomes" id="UP000602050">
    <property type="component" value="Unassembled WGS sequence"/>
</dbReference>
<feature type="binding site" evidence="9">
    <location>
        <position position="22"/>
    </location>
    <ligand>
        <name>3-phosphoshikimate</name>
        <dbReference type="ChEBI" id="CHEBI:145989"/>
    </ligand>
</feature>
<comment type="subcellular location">
    <subcellularLocation>
        <location evidence="9">Cytoplasm</location>
    </subcellularLocation>
</comment>
<feature type="binding site" evidence="9">
    <location>
        <position position="341"/>
    </location>
    <ligand>
        <name>3-phosphoshikimate</name>
        <dbReference type="ChEBI" id="CHEBI:145989"/>
    </ligand>
</feature>
<feature type="binding site" evidence="9">
    <location>
        <position position="121"/>
    </location>
    <ligand>
        <name>phosphoenolpyruvate</name>
        <dbReference type="ChEBI" id="CHEBI:58702"/>
    </ligand>
</feature>
<dbReference type="FunFam" id="3.65.10.10:FF:000005">
    <property type="entry name" value="3-phosphoshikimate 1-carboxyvinyltransferase"/>
    <property type="match status" value="1"/>
</dbReference>
<evidence type="ECO:0000259" key="10">
    <source>
        <dbReference type="Pfam" id="PF00275"/>
    </source>
</evidence>
<evidence type="ECO:0000256" key="7">
    <source>
        <dbReference type="ARBA" id="ARBA00023141"/>
    </source>
</evidence>
<dbReference type="UniPathway" id="UPA00053">
    <property type="reaction ID" value="UER00089"/>
</dbReference>
<dbReference type="EMBL" id="BMEV01000003">
    <property type="protein sequence ID" value="GGH68798.1"/>
    <property type="molecule type" value="Genomic_DNA"/>
</dbReference>
<accession>A0A8J2ZP91</accession>
<evidence type="ECO:0000256" key="1">
    <source>
        <dbReference type="ARBA" id="ARBA00002174"/>
    </source>
</evidence>
<comment type="subunit">
    <text evidence="9">Monomer.</text>
</comment>